<evidence type="ECO:0000313" key="3">
    <source>
        <dbReference type="EMBL" id="PKI31750.1"/>
    </source>
</evidence>
<accession>A0A218WGE0</accession>
<feature type="signal peptide" evidence="1">
    <location>
        <begin position="1"/>
        <end position="19"/>
    </location>
</feature>
<reference evidence="2" key="2">
    <citation type="submission" date="2017-06" db="EMBL/GenBank/DDBJ databases">
        <title>The pomegranate genome and the genomics of punicalagin biosynthesis.</title>
        <authorList>
            <person name="Xu C."/>
        </authorList>
    </citation>
    <scope>NUCLEOTIDE SEQUENCE [LARGE SCALE GENOMIC DNA]</scope>
    <source>
        <tissue evidence="2">Fresh leaf</tissue>
    </source>
</reference>
<evidence type="ECO:0000256" key="1">
    <source>
        <dbReference type="SAM" id="SignalP"/>
    </source>
</evidence>
<evidence type="ECO:0008006" key="6">
    <source>
        <dbReference type="Google" id="ProtNLM"/>
    </source>
</evidence>
<dbReference type="Proteomes" id="UP000197138">
    <property type="component" value="Unassembled WGS sequence"/>
</dbReference>
<protein>
    <recommendedName>
        <fullName evidence="6">Secreted protein</fullName>
    </recommendedName>
</protein>
<sequence>MELLVLIFGAVPLLDLLQAHPKKWSSMWLYECQVELNKRLSVWLYECHDHGGGIGVADWRHQPLPPIGEASASQAVSVPVSVADSLFYRQDLRASLSESAASS</sequence>
<keyword evidence="1" id="KW-0732">Signal</keyword>
<name>A0A218WGE0_PUNGR</name>
<comment type="caution">
    <text evidence="2">The sequence shown here is derived from an EMBL/GenBank/DDBJ whole genome shotgun (WGS) entry which is preliminary data.</text>
</comment>
<dbReference type="EMBL" id="MTKT01004293">
    <property type="protein sequence ID" value="OWM71914.1"/>
    <property type="molecule type" value="Genomic_DNA"/>
</dbReference>
<organism evidence="2 4">
    <name type="scientific">Punica granatum</name>
    <name type="common">Pomegranate</name>
    <dbReference type="NCBI Taxonomy" id="22663"/>
    <lineage>
        <taxon>Eukaryota</taxon>
        <taxon>Viridiplantae</taxon>
        <taxon>Streptophyta</taxon>
        <taxon>Embryophyta</taxon>
        <taxon>Tracheophyta</taxon>
        <taxon>Spermatophyta</taxon>
        <taxon>Magnoliopsida</taxon>
        <taxon>eudicotyledons</taxon>
        <taxon>Gunneridae</taxon>
        <taxon>Pentapetalae</taxon>
        <taxon>rosids</taxon>
        <taxon>malvids</taxon>
        <taxon>Myrtales</taxon>
        <taxon>Lythraceae</taxon>
        <taxon>Punica</taxon>
    </lineage>
</organism>
<dbReference type="EMBL" id="PGOL01008444">
    <property type="protein sequence ID" value="PKI31750.1"/>
    <property type="molecule type" value="Genomic_DNA"/>
</dbReference>
<feature type="chain" id="PRO_5014071679" description="Secreted protein" evidence="1">
    <location>
        <begin position="20"/>
        <end position="103"/>
    </location>
</feature>
<evidence type="ECO:0000313" key="2">
    <source>
        <dbReference type="EMBL" id="OWM71914.1"/>
    </source>
</evidence>
<dbReference type="Proteomes" id="UP000233551">
    <property type="component" value="Unassembled WGS sequence"/>
</dbReference>
<evidence type="ECO:0000313" key="5">
    <source>
        <dbReference type="Proteomes" id="UP000233551"/>
    </source>
</evidence>
<keyword evidence="5" id="KW-1185">Reference proteome</keyword>
<gene>
    <name evidence="2" type="ORF">CDL15_Pgr017797</name>
    <name evidence="3" type="ORF">CRG98_047861</name>
</gene>
<proteinExistence type="predicted"/>
<reference evidence="3 5" key="3">
    <citation type="submission" date="2017-11" db="EMBL/GenBank/DDBJ databases">
        <title>De-novo sequencing of pomegranate (Punica granatum L.) genome.</title>
        <authorList>
            <person name="Akparov Z."/>
            <person name="Amiraslanov A."/>
            <person name="Hajiyeva S."/>
            <person name="Abbasov M."/>
            <person name="Kaur K."/>
            <person name="Hamwieh A."/>
            <person name="Solovyev V."/>
            <person name="Salamov A."/>
            <person name="Braich B."/>
            <person name="Kosarev P."/>
            <person name="Mahmoud A."/>
            <person name="Hajiyev E."/>
            <person name="Babayeva S."/>
            <person name="Izzatullayeva V."/>
            <person name="Mammadov A."/>
            <person name="Mammadov A."/>
            <person name="Sharifova S."/>
            <person name="Ojaghi J."/>
            <person name="Eynullazada K."/>
            <person name="Bayramov B."/>
            <person name="Abdulazimova A."/>
            <person name="Shahmuradov I."/>
        </authorList>
    </citation>
    <scope>NUCLEOTIDE SEQUENCE [LARGE SCALE GENOMIC DNA]</scope>
    <source>
        <strain evidence="3">AG2017</strain>
        <strain evidence="5">cv. AG2017</strain>
        <tissue evidence="3">Leaf</tissue>
    </source>
</reference>
<reference evidence="4" key="1">
    <citation type="journal article" date="2017" name="Plant J.">
        <title>The pomegranate (Punica granatum L.) genome and the genomics of punicalagin biosynthesis.</title>
        <authorList>
            <person name="Qin G."/>
            <person name="Xu C."/>
            <person name="Ming R."/>
            <person name="Tang H."/>
            <person name="Guyot R."/>
            <person name="Kramer E.M."/>
            <person name="Hu Y."/>
            <person name="Yi X."/>
            <person name="Qi Y."/>
            <person name="Xu X."/>
            <person name="Gao Z."/>
            <person name="Pan H."/>
            <person name="Jian J."/>
            <person name="Tian Y."/>
            <person name="Yue Z."/>
            <person name="Xu Y."/>
        </authorList>
    </citation>
    <scope>NUCLEOTIDE SEQUENCE [LARGE SCALE GENOMIC DNA]</scope>
    <source>
        <strain evidence="4">cv. Dabenzi</strain>
    </source>
</reference>
<dbReference type="AlphaFoldDB" id="A0A218WGE0"/>
<evidence type="ECO:0000313" key="4">
    <source>
        <dbReference type="Proteomes" id="UP000197138"/>
    </source>
</evidence>